<dbReference type="InterPro" id="IPR009056">
    <property type="entry name" value="Cyt_c-like_dom"/>
</dbReference>
<feature type="domain" description="Cytochrome c" evidence="6">
    <location>
        <begin position="35"/>
        <end position="137"/>
    </location>
</feature>
<dbReference type="Proteomes" id="UP000092695">
    <property type="component" value="Chromosome"/>
</dbReference>
<protein>
    <recommendedName>
        <fullName evidence="6">Cytochrome c domain-containing protein</fullName>
    </recommendedName>
</protein>
<proteinExistence type="predicted"/>
<dbReference type="STRING" id="1548547.BA177_03525"/>
<dbReference type="RefSeq" id="WP_068612901.1">
    <property type="nucleotide sequence ID" value="NZ_CP016268.1"/>
</dbReference>
<name>A0A193LD12_9GAMM</name>
<dbReference type="GO" id="GO:0046872">
    <property type="term" value="F:metal ion binding"/>
    <property type="evidence" value="ECO:0007669"/>
    <property type="project" value="UniProtKB-KW"/>
</dbReference>
<feature type="chain" id="PRO_5008260064" description="Cytochrome c domain-containing protein" evidence="5">
    <location>
        <begin position="25"/>
        <end position="152"/>
    </location>
</feature>
<dbReference type="Pfam" id="PF00034">
    <property type="entry name" value="Cytochrom_C"/>
    <property type="match status" value="1"/>
</dbReference>
<evidence type="ECO:0000256" key="2">
    <source>
        <dbReference type="ARBA" id="ARBA00022723"/>
    </source>
</evidence>
<keyword evidence="3 4" id="KW-0408">Iron</keyword>
<dbReference type="EMBL" id="CP016268">
    <property type="protein sequence ID" value="ANO50402.1"/>
    <property type="molecule type" value="Genomic_DNA"/>
</dbReference>
<organism evidence="7 8">
    <name type="scientific">Woeseia oceani</name>
    <dbReference type="NCBI Taxonomy" id="1548547"/>
    <lineage>
        <taxon>Bacteria</taxon>
        <taxon>Pseudomonadati</taxon>
        <taxon>Pseudomonadota</taxon>
        <taxon>Gammaproteobacteria</taxon>
        <taxon>Woeseiales</taxon>
        <taxon>Woeseiaceae</taxon>
        <taxon>Woeseia</taxon>
    </lineage>
</organism>
<dbReference type="KEGG" id="woc:BA177_03525"/>
<keyword evidence="2 4" id="KW-0479">Metal-binding</keyword>
<evidence type="ECO:0000313" key="8">
    <source>
        <dbReference type="Proteomes" id="UP000092695"/>
    </source>
</evidence>
<evidence type="ECO:0000256" key="4">
    <source>
        <dbReference type="PROSITE-ProRule" id="PRU00433"/>
    </source>
</evidence>
<evidence type="ECO:0000256" key="3">
    <source>
        <dbReference type="ARBA" id="ARBA00023004"/>
    </source>
</evidence>
<dbReference type="Gene3D" id="1.10.760.10">
    <property type="entry name" value="Cytochrome c-like domain"/>
    <property type="match status" value="1"/>
</dbReference>
<dbReference type="PROSITE" id="PS51257">
    <property type="entry name" value="PROKAR_LIPOPROTEIN"/>
    <property type="match status" value="1"/>
</dbReference>
<keyword evidence="5" id="KW-0732">Signal</keyword>
<gene>
    <name evidence="7" type="ORF">BA177_03525</name>
</gene>
<feature type="signal peptide" evidence="5">
    <location>
        <begin position="1"/>
        <end position="24"/>
    </location>
</feature>
<accession>A0A193LD12</accession>
<keyword evidence="1 4" id="KW-0349">Heme</keyword>
<reference evidence="7 8" key="1">
    <citation type="submission" date="2016-06" db="EMBL/GenBank/DDBJ databases">
        <title>Complete genome sequence of a deep-branching marine Gamma Proteobacterium Woeseia oceani type strain XK5.</title>
        <authorList>
            <person name="Mu D."/>
            <person name="Du Z."/>
        </authorList>
    </citation>
    <scope>NUCLEOTIDE SEQUENCE [LARGE SCALE GENOMIC DNA]</scope>
    <source>
        <strain evidence="7 8">XK5</strain>
    </source>
</reference>
<dbReference type="GO" id="GO:0009055">
    <property type="term" value="F:electron transfer activity"/>
    <property type="evidence" value="ECO:0007669"/>
    <property type="project" value="InterPro"/>
</dbReference>
<evidence type="ECO:0000256" key="5">
    <source>
        <dbReference type="SAM" id="SignalP"/>
    </source>
</evidence>
<dbReference type="AlphaFoldDB" id="A0A193LD12"/>
<evidence type="ECO:0000256" key="1">
    <source>
        <dbReference type="ARBA" id="ARBA00022617"/>
    </source>
</evidence>
<evidence type="ECO:0000259" key="6">
    <source>
        <dbReference type="PROSITE" id="PS51007"/>
    </source>
</evidence>
<dbReference type="PROSITE" id="PS51007">
    <property type="entry name" value="CYTC"/>
    <property type="match status" value="1"/>
</dbReference>
<dbReference type="InterPro" id="IPR036909">
    <property type="entry name" value="Cyt_c-like_dom_sf"/>
</dbReference>
<evidence type="ECO:0000313" key="7">
    <source>
        <dbReference type="EMBL" id="ANO50402.1"/>
    </source>
</evidence>
<sequence>MKKATHLASIAALFVGLAACQSGANSGQQLVLPEGDATAGQEAFVSLECTACHTVSGLDLPAAEEMGPVTMLLGGNVSKVKSYNELVTSVINPSHKLARNLFKQEIAQNGESIMPVYNDVMTVTQLIDIVAFLDSRYEVVKRPSYRYPVYTY</sequence>
<dbReference type="GO" id="GO:0020037">
    <property type="term" value="F:heme binding"/>
    <property type="evidence" value="ECO:0007669"/>
    <property type="project" value="InterPro"/>
</dbReference>
<keyword evidence="8" id="KW-1185">Reference proteome</keyword>
<dbReference type="SUPFAM" id="SSF46626">
    <property type="entry name" value="Cytochrome c"/>
    <property type="match status" value="1"/>
</dbReference>
<dbReference type="OrthoDB" id="8480010at2"/>